<dbReference type="GO" id="GO:0008168">
    <property type="term" value="F:methyltransferase activity"/>
    <property type="evidence" value="ECO:0007669"/>
    <property type="project" value="TreeGrafter"/>
</dbReference>
<dbReference type="Gene3D" id="2.20.130.10">
    <property type="entry name" value="CAC2371-like domains"/>
    <property type="match status" value="1"/>
</dbReference>
<dbReference type="InterPro" id="IPR029063">
    <property type="entry name" value="SAM-dependent_MTases_sf"/>
</dbReference>
<dbReference type="CDD" id="cd02440">
    <property type="entry name" value="AdoMet_MTases"/>
    <property type="match status" value="1"/>
</dbReference>
<organism evidence="2 3">
    <name type="scientific">Helicobacter canis NCTC 12740</name>
    <dbReference type="NCBI Taxonomy" id="1357399"/>
    <lineage>
        <taxon>Bacteria</taxon>
        <taxon>Pseudomonadati</taxon>
        <taxon>Campylobacterota</taxon>
        <taxon>Epsilonproteobacteria</taxon>
        <taxon>Campylobacterales</taxon>
        <taxon>Helicobacteraceae</taxon>
        <taxon>Helicobacter</taxon>
    </lineage>
</organism>
<evidence type="ECO:0000259" key="1">
    <source>
        <dbReference type="Pfam" id="PF13649"/>
    </source>
</evidence>
<keyword evidence="3" id="KW-1185">Reference proteome</keyword>
<gene>
    <name evidence="2" type="ORF">HMPREF2087_01782</name>
</gene>
<dbReference type="eggNOG" id="COG2226">
    <property type="taxonomic scope" value="Bacteria"/>
</dbReference>
<dbReference type="eggNOG" id="COG0438">
    <property type="taxonomic scope" value="Bacteria"/>
</dbReference>
<dbReference type="InterPro" id="IPR041698">
    <property type="entry name" value="Methyltransf_25"/>
</dbReference>
<dbReference type="Gene3D" id="3.40.50.150">
    <property type="entry name" value="Vaccinia Virus protein VP39"/>
    <property type="match status" value="1"/>
</dbReference>
<dbReference type="RefSeq" id="WP_023930839.1">
    <property type="nucleotide sequence ID" value="NZ_KI669458.1"/>
</dbReference>
<name>V8CF22_9HELI</name>
<dbReference type="HOGENOM" id="CLU_417251_0_0_7"/>
<dbReference type="AlphaFoldDB" id="V8CF22"/>
<comment type="caution">
    <text evidence="2">The sequence shown here is derived from an EMBL/GenBank/DDBJ whole genome shotgun (WGS) entry which is preliminary data.</text>
</comment>
<dbReference type="PANTHER" id="PTHR42912">
    <property type="entry name" value="METHYLTRANSFERASE"/>
    <property type="match status" value="1"/>
</dbReference>
<sequence>MDPFNQKYAKYYDLLYSDKEYEQEAAYIHRSIQKFAPKAQRILELGCGSGKYTSILAKYGYDMCGLDLSASMIDIAQQKYPHIPFKVANIKDFALDEKFDVVISFFHVMSYQCSNESLCASFANVFKHLKPNGVFLFDCWYGPAVLHEKPSIRIKRVSDGQVSITRLAEPVLHPDKNVVDVNYEIIVNTPNQPTQTFKETHKMRYFFTPEIDLLAKQSGFKLESSEEFLSGKKLDFSCWGGGVLSQKARMKTLLIIHPDGNIYDNHNFYEMVEFLRKSYKVTVLTIAHKGGKNKHNDEFGRHIIYYFRGWRRLFKCLDSNILRYIFLNIYLFARRKYDLIIGVDRESIIQASILSKMTKTPYALLSYEIFFEDETSAKFKQKERKACQNISFAIVQDELRRVQLCEQNHIPKEKIMLMPVAAGIAKSHPNTYFLHDRLHISRDKKILLYAGGIDGWSGFPALFYILESMLPDDWVFVIHFKHPGIAKSKPNFELKKVYYSEIYLPTYHDFSKLLYSADLGLVCYYPDFMDVYRGKNIGYIGLSSGKFNTYLQHGLPVLAIYPSYLAKLTQQYKLGIGTTDLRAINLTNFKKEEYRQNCLDFFDKFLSFETCKDELVRRIENALGGGAQYKPIVGDVLSFVSESYRCSFSYDHLGSAA</sequence>
<dbReference type="SUPFAM" id="SSF53756">
    <property type="entry name" value="UDP-Glycosyltransferase/glycogen phosphorylase"/>
    <property type="match status" value="1"/>
</dbReference>
<dbReference type="SUPFAM" id="SSF53335">
    <property type="entry name" value="S-adenosyl-L-methionine-dependent methyltransferases"/>
    <property type="match status" value="1"/>
</dbReference>
<dbReference type="Gene3D" id="3.40.50.2000">
    <property type="entry name" value="Glycogen Phosphorylase B"/>
    <property type="match status" value="1"/>
</dbReference>
<dbReference type="Proteomes" id="UP000018688">
    <property type="component" value="Unassembled WGS sequence"/>
</dbReference>
<reference evidence="2 3" key="1">
    <citation type="submission" date="2013-10" db="EMBL/GenBank/DDBJ databases">
        <title>The Genome Sequence of Helicobacter canis NCTC 12740.</title>
        <authorList>
            <consortium name="The Broad Institute Genomics Platform"/>
            <person name="Earl A."/>
            <person name="Fox J.G."/>
            <person name="Shen Z."/>
            <person name="Young S.K."/>
            <person name="Zeng Q."/>
            <person name="Gargeya S."/>
            <person name="Fitzgerald M."/>
            <person name="Abouelleil A."/>
            <person name="Alvarado L."/>
            <person name="Chapman S.B."/>
            <person name="Gainer-Dewar J."/>
            <person name="Goldberg J."/>
            <person name="Griggs A."/>
            <person name="Gujja S."/>
            <person name="Hansen M."/>
            <person name="Howarth C."/>
            <person name="Imamovic A."/>
            <person name="Ireland A."/>
            <person name="Larimer J."/>
            <person name="McCowan C."/>
            <person name="Murphy C."/>
            <person name="Pearson M."/>
            <person name="Poon T.W."/>
            <person name="Priest M."/>
            <person name="Roberts A."/>
            <person name="Saif S."/>
            <person name="Shea T."/>
            <person name="Sykes S."/>
            <person name="Wortman J."/>
            <person name="Nusbaum C."/>
            <person name="Birren B."/>
        </authorList>
    </citation>
    <scope>NUCLEOTIDE SEQUENCE [LARGE SCALE GENOMIC DNA]</scope>
    <source>
        <strain evidence="2 3">NCTC 12740</strain>
    </source>
</reference>
<evidence type="ECO:0000313" key="2">
    <source>
        <dbReference type="EMBL" id="ETD25944.1"/>
    </source>
</evidence>
<dbReference type="STRING" id="1357399.HMPREF2087_01782"/>
<dbReference type="PATRIC" id="fig|1357399.3.peg.1869"/>
<feature type="domain" description="Methyltransferase" evidence="1">
    <location>
        <begin position="42"/>
        <end position="133"/>
    </location>
</feature>
<accession>V8CF22</accession>
<dbReference type="InterPro" id="IPR050508">
    <property type="entry name" value="Methyltransf_Superfamily"/>
</dbReference>
<protein>
    <recommendedName>
        <fullName evidence="1">Methyltransferase domain-containing protein</fullName>
    </recommendedName>
</protein>
<proteinExistence type="predicted"/>
<dbReference type="Pfam" id="PF13649">
    <property type="entry name" value="Methyltransf_25"/>
    <property type="match status" value="1"/>
</dbReference>
<dbReference type="EMBL" id="AZJJ01000007">
    <property type="protein sequence ID" value="ETD25944.1"/>
    <property type="molecule type" value="Genomic_DNA"/>
</dbReference>
<evidence type="ECO:0000313" key="3">
    <source>
        <dbReference type="Proteomes" id="UP000018688"/>
    </source>
</evidence>